<dbReference type="NCBIfam" id="TIGR00079">
    <property type="entry name" value="pept_deformyl"/>
    <property type="match status" value="1"/>
</dbReference>
<dbReference type="AlphaFoldDB" id="A0A7C0Y8L7"/>
<evidence type="ECO:0000313" key="3">
    <source>
        <dbReference type="EMBL" id="HDD53309.1"/>
    </source>
</evidence>
<dbReference type="NCBIfam" id="NF001159">
    <property type="entry name" value="PRK00150.1-3"/>
    <property type="match status" value="1"/>
</dbReference>
<dbReference type="EMBL" id="DQWS01000169">
    <property type="protein sequence ID" value="HDD53309.1"/>
    <property type="molecule type" value="Genomic_DNA"/>
</dbReference>
<organism evidence="3">
    <name type="scientific">Thermosulfidibacter takaii</name>
    <dbReference type="NCBI Taxonomy" id="412593"/>
    <lineage>
        <taxon>Bacteria</taxon>
        <taxon>Pseudomonadati</taxon>
        <taxon>Thermosulfidibacterota</taxon>
        <taxon>Thermosulfidibacteria</taxon>
        <taxon>Thermosulfidibacterales</taxon>
        <taxon>Thermosulfidibacteraceae</taxon>
    </lineage>
</organism>
<feature type="binding site" evidence="2">
    <location>
        <position position="139"/>
    </location>
    <ligand>
        <name>Fe cation</name>
        <dbReference type="ChEBI" id="CHEBI:24875"/>
    </ligand>
</feature>
<dbReference type="Gene3D" id="3.90.45.10">
    <property type="entry name" value="Peptide deformylase"/>
    <property type="match status" value="1"/>
</dbReference>
<keyword evidence="2" id="KW-0479">Metal-binding</keyword>
<feature type="binding site" evidence="2">
    <location>
        <position position="135"/>
    </location>
    <ligand>
        <name>Fe cation</name>
        <dbReference type="ChEBI" id="CHEBI:24875"/>
    </ligand>
</feature>
<name>A0A7C0Y8L7_9BACT</name>
<comment type="cofactor">
    <cofactor evidence="2">
        <name>Fe(2+)</name>
        <dbReference type="ChEBI" id="CHEBI:29033"/>
    </cofactor>
    <text evidence="2">Binds 1 Fe(2+) ion.</text>
</comment>
<dbReference type="PANTHER" id="PTHR10458">
    <property type="entry name" value="PEPTIDE DEFORMYLASE"/>
    <property type="match status" value="1"/>
</dbReference>
<dbReference type="CDD" id="cd00487">
    <property type="entry name" value="Pep_deformylase"/>
    <property type="match status" value="1"/>
</dbReference>
<dbReference type="GO" id="GO:0046872">
    <property type="term" value="F:metal ion binding"/>
    <property type="evidence" value="ECO:0007669"/>
    <property type="project" value="UniProtKB-KW"/>
</dbReference>
<feature type="active site" evidence="2">
    <location>
        <position position="136"/>
    </location>
</feature>
<dbReference type="PANTHER" id="PTHR10458:SF22">
    <property type="entry name" value="PEPTIDE DEFORMYLASE"/>
    <property type="match status" value="1"/>
</dbReference>
<dbReference type="InterPro" id="IPR023635">
    <property type="entry name" value="Peptide_deformylase"/>
</dbReference>
<dbReference type="EC" id="3.5.1.88" evidence="2"/>
<accession>A0A7C0Y8L7</accession>
<sequence>MIRSILTFPNPLLYKKSREVKELNDAVVRLVEDMLETMYQAPGIGLAAPQIGENLRLIVFDLSDSQAPQRRPHYLINPVITAFEGEEVGEEGCLSVPGVREKVKRYARVEVKGIDLDGRERVWEAEGLLARMFQHEIDHLEGVLFIDRLGPIKRRRLKSMLLKKERGK</sequence>
<dbReference type="Proteomes" id="UP000885690">
    <property type="component" value="Unassembled WGS sequence"/>
</dbReference>
<proteinExistence type="inferred from homology"/>
<reference evidence="3" key="1">
    <citation type="journal article" date="2020" name="mSystems">
        <title>Genome- and Community-Level Interaction Insights into Carbon Utilization and Element Cycling Functions of Hydrothermarchaeota in Hydrothermal Sediment.</title>
        <authorList>
            <person name="Zhou Z."/>
            <person name="Liu Y."/>
            <person name="Xu W."/>
            <person name="Pan J."/>
            <person name="Luo Z.H."/>
            <person name="Li M."/>
        </authorList>
    </citation>
    <scope>NUCLEOTIDE SEQUENCE [LARGE SCALE GENOMIC DNA]</scope>
    <source>
        <strain evidence="3">HyVt-115</strain>
    </source>
</reference>
<comment type="similarity">
    <text evidence="1 2">Belongs to the polypeptide deformylase family.</text>
</comment>
<dbReference type="GO" id="GO:0042586">
    <property type="term" value="F:peptide deformylase activity"/>
    <property type="evidence" value="ECO:0007669"/>
    <property type="project" value="UniProtKB-UniRule"/>
</dbReference>
<comment type="function">
    <text evidence="2">Removes the formyl group from the N-terminal Met of newly synthesized proteins. Requires at least a dipeptide for an efficient rate of reaction. N-terminal L-methionine is a prerequisite for activity but the enzyme has broad specificity at other positions.</text>
</comment>
<dbReference type="GO" id="GO:0006412">
    <property type="term" value="P:translation"/>
    <property type="evidence" value="ECO:0007669"/>
    <property type="project" value="UniProtKB-UniRule"/>
</dbReference>
<evidence type="ECO:0000256" key="1">
    <source>
        <dbReference type="ARBA" id="ARBA00010759"/>
    </source>
</evidence>
<keyword evidence="2" id="KW-0648">Protein biosynthesis</keyword>
<gene>
    <name evidence="2 3" type="primary">def</name>
    <name evidence="3" type="ORF">ENF32_04510</name>
</gene>
<dbReference type="Pfam" id="PF01327">
    <property type="entry name" value="Pep_deformylase"/>
    <property type="match status" value="1"/>
</dbReference>
<dbReference type="PRINTS" id="PR01576">
    <property type="entry name" value="PDEFORMYLASE"/>
</dbReference>
<dbReference type="SUPFAM" id="SSF56420">
    <property type="entry name" value="Peptide deformylase"/>
    <property type="match status" value="1"/>
</dbReference>
<evidence type="ECO:0000256" key="2">
    <source>
        <dbReference type="HAMAP-Rule" id="MF_00163"/>
    </source>
</evidence>
<feature type="binding site" evidence="2">
    <location>
        <position position="93"/>
    </location>
    <ligand>
        <name>Fe cation</name>
        <dbReference type="ChEBI" id="CHEBI:24875"/>
    </ligand>
</feature>
<dbReference type="HAMAP" id="MF_00163">
    <property type="entry name" value="Pep_deformylase"/>
    <property type="match status" value="1"/>
</dbReference>
<comment type="catalytic activity">
    <reaction evidence="2">
        <text>N-terminal N-formyl-L-methionyl-[peptide] + H2O = N-terminal L-methionyl-[peptide] + formate</text>
        <dbReference type="Rhea" id="RHEA:24420"/>
        <dbReference type="Rhea" id="RHEA-COMP:10639"/>
        <dbReference type="Rhea" id="RHEA-COMP:10640"/>
        <dbReference type="ChEBI" id="CHEBI:15377"/>
        <dbReference type="ChEBI" id="CHEBI:15740"/>
        <dbReference type="ChEBI" id="CHEBI:49298"/>
        <dbReference type="ChEBI" id="CHEBI:64731"/>
        <dbReference type="EC" id="3.5.1.88"/>
    </reaction>
</comment>
<keyword evidence="2 3" id="KW-0378">Hydrolase</keyword>
<keyword evidence="2" id="KW-0408">Iron</keyword>
<protein>
    <recommendedName>
        <fullName evidence="2">Peptide deformylase</fullName>
        <shortName evidence="2">PDF</shortName>
        <ecNumber evidence="2">3.5.1.88</ecNumber>
    </recommendedName>
    <alternativeName>
        <fullName evidence="2">Polypeptide deformylase</fullName>
    </alternativeName>
</protein>
<comment type="caution">
    <text evidence="3">The sequence shown here is derived from an EMBL/GenBank/DDBJ whole genome shotgun (WGS) entry which is preliminary data.</text>
</comment>
<dbReference type="InterPro" id="IPR036821">
    <property type="entry name" value="Peptide_deformylase_sf"/>
</dbReference>
<dbReference type="PIRSF" id="PIRSF004749">
    <property type="entry name" value="Pep_def"/>
    <property type="match status" value="1"/>
</dbReference>